<evidence type="ECO:0000313" key="14">
    <source>
        <dbReference type="EMBL" id="MBM7853560.1"/>
    </source>
</evidence>
<dbReference type="EMBL" id="JAFBCY010000005">
    <property type="protein sequence ID" value="MBM7853560.1"/>
    <property type="molecule type" value="Genomic_DNA"/>
</dbReference>
<dbReference type="SUPFAM" id="SSF111331">
    <property type="entry name" value="NAD kinase/diacylglycerol kinase-like"/>
    <property type="match status" value="1"/>
</dbReference>
<evidence type="ECO:0000256" key="5">
    <source>
        <dbReference type="ARBA" id="ARBA00022741"/>
    </source>
</evidence>
<reference evidence="13" key="1">
    <citation type="journal article" date="2014" name="Int. J. Syst. Evol. Microbiol.">
        <title>Complete genome sequence of Corynebacterium casei LMG S-19264T (=DSM 44701T), isolated from a smear-ripened cheese.</title>
        <authorList>
            <consortium name="US DOE Joint Genome Institute (JGI-PGF)"/>
            <person name="Walter F."/>
            <person name="Albersmeier A."/>
            <person name="Kalinowski J."/>
            <person name="Ruckert C."/>
        </authorList>
    </citation>
    <scope>NUCLEOTIDE SEQUENCE</scope>
    <source>
        <strain evidence="13">VKM B-1606</strain>
    </source>
</reference>
<keyword evidence="2" id="KW-0444">Lipid biosynthesis</keyword>
<gene>
    <name evidence="13" type="ORF">GCM10008170_32450</name>
    <name evidence="14" type="ORF">JOD31_003821</name>
</gene>
<accession>A0A9W6IXZ9</accession>
<dbReference type="InterPro" id="IPR016064">
    <property type="entry name" value="NAD/diacylglycerol_kinase_sf"/>
</dbReference>
<keyword evidence="10" id="KW-0594">Phospholipid biosynthesis</keyword>
<evidence type="ECO:0000259" key="12">
    <source>
        <dbReference type="PROSITE" id="PS50146"/>
    </source>
</evidence>
<protein>
    <submittedName>
        <fullName evidence="13 14">Lipid kinase</fullName>
    </submittedName>
</protein>
<keyword evidence="3" id="KW-0808">Transferase</keyword>
<sequence length="293" mass="31409">MSPRALLIVNAKSRTGQDARDHAVDALRSAGLTPIPLSADSRDELSPAIAARADEAEMILVAGGDGTLNAAAKGVHASQKPLGVLPTGTANDLARTLGVPPDLDAAIRIVAEGRTRRIDLGQVNDELFFNVASLGLSVDLAEELTSDLKRRFGRLGYAVAAARALARAKPFRVTIESDAGRVRTLSLQVAVGNGRFYGGGNVIERTAAIDDGRLDLYSLEFARAWRLALMLKALRIGDHGAWREIRSMSGQSFDVRTRKPKPINADGEIIAETPARFRLLRRAIEVFVPAESA</sequence>
<dbReference type="Proteomes" id="UP001143400">
    <property type="component" value="Unassembled WGS sequence"/>
</dbReference>
<feature type="domain" description="DAGKc" evidence="12">
    <location>
        <begin position="1"/>
        <end position="127"/>
    </location>
</feature>
<evidence type="ECO:0000256" key="6">
    <source>
        <dbReference type="ARBA" id="ARBA00022777"/>
    </source>
</evidence>
<evidence type="ECO:0000313" key="13">
    <source>
        <dbReference type="EMBL" id="GLK57225.1"/>
    </source>
</evidence>
<keyword evidence="6 13" id="KW-0418">Kinase</keyword>
<reference evidence="13" key="3">
    <citation type="submission" date="2023-01" db="EMBL/GenBank/DDBJ databases">
        <authorList>
            <person name="Sun Q."/>
            <person name="Evtushenko L."/>
        </authorList>
    </citation>
    <scope>NUCLEOTIDE SEQUENCE</scope>
    <source>
        <strain evidence="13">VKM B-1606</strain>
    </source>
</reference>
<dbReference type="InterPro" id="IPR017438">
    <property type="entry name" value="ATP-NAD_kinase_N"/>
</dbReference>
<keyword evidence="9" id="KW-0443">Lipid metabolism</keyword>
<evidence type="ECO:0000256" key="4">
    <source>
        <dbReference type="ARBA" id="ARBA00022723"/>
    </source>
</evidence>
<dbReference type="Pfam" id="PF00781">
    <property type="entry name" value="DAGK_cat"/>
    <property type="match status" value="1"/>
</dbReference>
<evidence type="ECO:0000256" key="11">
    <source>
        <dbReference type="ARBA" id="ARBA00023264"/>
    </source>
</evidence>
<evidence type="ECO:0000256" key="1">
    <source>
        <dbReference type="ARBA" id="ARBA00001946"/>
    </source>
</evidence>
<dbReference type="PANTHER" id="PTHR12358">
    <property type="entry name" value="SPHINGOSINE KINASE"/>
    <property type="match status" value="1"/>
</dbReference>
<dbReference type="Proteomes" id="UP000758856">
    <property type="component" value="Unassembled WGS sequence"/>
</dbReference>
<evidence type="ECO:0000256" key="3">
    <source>
        <dbReference type="ARBA" id="ARBA00022679"/>
    </source>
</evidence>
<dbReference type="Pfam" id="PF19279">
    <property type="entry name" value="YegS_C"/>
    <property type="match status" value="1"/>
</dbReference>
<dbReference type="PANTHER" id="PTHR12358:SF106">
    <property type="entry name" value="LIPID KINASE YEGS"/>
    <property type="match status" value="1"/>
</dbReference>
<dbReference type="GO" id="GO:0004143">
    <property type="term" value="F:ATP-dependent diacylglycerol kinase activity"/>
    <property type="evidence" value="ECO:0007669"/>
    <property type="project" value="TreeGrafter"/>
</dbReference>
<evidence type="ECO:0000256" key="10">
    <source>
        <dbReference type="ARBA" id="ARBA00023209"/>
    </source>
</evidence>
<evidence type="ECO:0000256" key="8">
    <source>
        <dbReference type="ARBA" id="ARBA00022842"/>
    </source>
</evidence>
<dbReference type="GO" id="GO:0046872">
    <property type="term" value="F:metal ion binding"/>
    <property type="evidence" value="ECO:0007669"/>
    <property type="project" value="UniProtKB-KW"/>
</dbReference>
<dbReference type="InterPro" id="IPR001206">
    <property type="entry name" value="Diacylglycerol_kinase_cat_dom"/>
</dbReference>
<keyword evidence="8" id="KW-0460">Magnesium</keyword>
<keyword evidence="11" id="KW-1208">Phospholipid metabolism</keyword>
<dbReference type="GO" id="GO:0005524">
    <property type="term" value="F:ATP binding"/>
    <property type="evidence" value="ECO:0007669"/>
    <property type="project" value="UniProtKB-KW"/>
</dbReference>
<reference evidence="14 15" key="2">
    <citation type="submission" date="2021-01" db="EMBL/GenBank/DDBJ databases">
        <title>Genomic Encyclopedia of Type Strains, Phase IV (KMG-IV): sequencing the most valuable type-strain genomes for metagenomic binning, comparative biology and taxonomic classification.</title>
        <authorList>
            <person name="Goeker M."/>
        </authorList>
    </citation>
    <scope>NUCLEOTIDE SEQUENCE [LARGE SCALE GENOMIC DNA]</scope>
    <source>
        <strain evidence="14 15">DSM 6130</strain>
    </source>
</reference>
<dbReference type="InterPro" id="IPR005218">
    <property type="entry name" value="Diacylglycerol/lipid_kinase"/>
</dbReference>
<evidence type="ECO:0000256" key="2">
    <source>
        <dbReference type="ARBA" id="ARBA00022516"/>
    </source>
</evidence>
<dbReference type="NCBIfam" id="NF009604">
    <property type="entry name" value="PRK13057.1"/>
    <property type="match status" value="1"/>
</dbReference>
<dbReference type="GO" id="GO:0008654">
    <property type="term" value="P:phospholipid biosynthetic process"/>
    <property type="evidence" value="ECO:0007669"/>
    <property type="project" value="UniProtKB-KW"/>
</dbReference>
<evidence type="ECO:0000313" key="15">
    <source>
        <dbReference type="Proteomes" id="UP000758856"/>
    </source>
</evidence>
<dbReference type="EMBL" id="BSFF01000009">
    <property type="protein sequence ID" value="GLK57225.1"/>
    <property type="molecule type" value="Genomic_DNA"/>
</dbReference>
<dbReference type="PROSITE" id="PS50146">
    <property type="entry name" value="DAGK"/>
    <property type="match status" value="1"/>
</dbReference>
<keyword evidence="4" id="KW-0479">Metal-binding</keyword>
<evidence type="ECO:0000313" key="16">
    <source>
        <dbReference type="Proteomes" id="UP001143400"/>
    </source>
</evidence>
<dbReference type="RefSeq" id="WP_204952004.1">
    <property type="nucleotide sequence ID" value="NZ_BSFF01000009.1"/>
</dbReference>
<keyword evidence="15" id="KW-1185">Reference proteome</keyword>
<dbReference type="AlphaFoldDB" id="A0A9W6IXZ9"/>
<dbReference type="InterPro" id="IPR050187">
    <property type="entry name" value="Lipid_Phosphate_FormReg"/>
</dbReference>
<proteinExistence type="predicted"/>
<dbReference type="Gene3D" id="2.60.200.40">
    <property type="match status" value="1"/>
</dbReference>
<dbReference type="InterPro" id="IPR045540">
    <property type="entry name" value="YegS/DAGK_C"/>
</dbReference>
<comment type="cofactor">
    <cofactor evidence="1">
        <name>Mg(2+)</name>
        <dbReference type="ChEBI" id="CHEBI:18420"/>
    </cofactor>
</comment>
<keyword evidence="5" id="KW-0547">Nucleotide-binding</keyword>
<comment type="caution">
    <text evidence="13">The sequence shown here is derived from an EMBL/GenBank/DDBJ whole genome shotgun (WGS) entry which is preliminary data.</text>
</comment>
<organism evidence="13 16">
    <name type="scientific">Methylopila capsulata</name>
    <dbReference type="NCBI Taxonomy" id="61654"/>
    <lineage>
        <taxon>Bacteria</taxon>
        <taxon>Pseudomonadati</taxon>
        <taxon>Pseudomonadota</taxon>
        <taxon>Alphaproteobacteria</taxon>
        <taxon>Hyphomicrobiales</taxon>
        <taxon>Methylopilaceae</taxon>
        <taxon>Methylopila</taxon>
    </lineage>
</organism>
<evidence type="ECO:0000256" key="9">
    <source>
        <dbReference type="ARBA" id="ARBA00023098"/>
    </source>
</evidence>
<dbReference type="NCBIfam" id="TIGR00147">
    <property type="entry name" value="YegS/Rv2252/BmrU family lipid kinase"/>
    <property type="match status" value="1"/>
</dbReference>
<dbReference type="Gene3D" id="3.40.50.10330">
    <property type="entry name" value="Probable inorganic polyphosphate/atp-NAD kinase, domain 1"/>
    <property type="match status" value="1"/>
</dbReference>
<evidence type="ECO:0000256" key="7">
    <source>
        <dbReference type="ARBA" id="ARBA00022840"/>
    </source>
</evidence>
<name>A0A9W6IXZ9_9HYPH</name>
<dbReference type="GO" id="GO:0005886">
    <property type="term" value="C:plasma membrane"/>
    <property type="evidence" value="ECO:0007669"/>
    <property type="project" value="TreeGrafter"/>
</dbReference>
<keyword evidence="7" id="KW-0067">ATP-binding</keyword>
<dbReference type="SMART" id="SM00046">
    <property type="entry name" value="DAGKc"/>
    <property type="match status" value="1"/>
</dbReference>